<dbReference type="PANTHER" id="PTHR10815">
    <property type="entry name" value="METHYLATED-DNA--PROTEIN-CYSTEINE METHYLTRANSFERASE"/>
    <property type="match status" value="1"/>
</dbReference>
<evidence type="ECO:0000313" key="12">
    <source>
        <dbReference type="Proteomes" id="UP000198701"/>
    </source>
</evidence>
<feature type="domain" description="Methylguanine DNA methyltransferase ribonuclease-like" evidence="10">
    <location>
        <begin position="12"/>
        <end position="75"/>
    </location>
</feature>
<comment type="similarity">
    <text evidence="2 8">Belongs to the MGMT family.</text>
</comment>
<evidence type="ECO:0000256" key="8">
    <source>
        <dbReference type="HAMAP-Rule" id="MF_00772"/>
    </source>
</evidence>
<dbReference type="InterPro" id="IPR036631">
    <property type="entry name" value="MGMT_N_sf"/>
</dbReference>
<dbReference type="InterPro" id="IPR036388">
    <property type="entry name" value="WH-like_DNA-bd_sf"/>
</dbReference>
<dbReference type="SUPFAM" id="SSF46767">
    <property type="entry name" value="Methylated DNA-protein cysteine methyltransferase, C-terminal domain"/>
    <property type="match status" value="1"/>
</dbReference>
<dbReference type="NCBIfam" id="TIGR00589">
    <property type="entry name" value="ogt"/>
    <property type="match status" value="1"/>
</dbReference>
<keyword evidence="6 8" id="KW-0234">DNA repair</keyword>
<feature type="domain" description="Methylated-DNA-[protein]-cysteine S-methyltransferase DNA binding" evidence="9">
    <location>
        <begin position="80"/>
        <end position="162"/>
    </location>
</feature>
<evidence type="ECO:0000256" key="2">
    <source>
        <dbReference type="ARBA" id="ARBA00008711"/>
    </source>
</evidence>
<dbReference type="Gene3D" id="1.10.10.10">
    <property type="entry name" value="Winged helix-like DNA-binding domain superfamily/Winged helix DNA-binding domain"/>
    <property type="match status" value="1"/>
</dbReference>
<evidence type="ECO:0000313" key="11">
    <source>
        <dbReference type="EMBL" id="SDK06860.1"/>
    </source>
</evidence>
<keyword evidence="5 8" id="KW-0227">DNA damage</keyword>
<dbReference type="Proteomes" id="UP000198701">
    <property type="component" value="Unassembled WGS sequence"/>
</dbReference>
<dbReference type="Gene3D" id="3.30.160.70">
    <property type="entry name" value="Methylated DNA-protein cysteine methyltransferase domain"/>
    <property type="match status" value="1"/>
</dbReference>
<organism evidence="11 12">
    <name type="scientific">Cryobacterium psychrotolerans</name>
    <dbReference type="NCBI Taxonomy" id="386301"/>
    <lineage>
        <taxon>Bacteria</taxon>
        <taxon>Bacillati</taxon>
        <taxon>Actinomycetota</taxon>
        <taxon>Actinomycetes</taxon>
        <taxon>Micrococcales</taxon>
        <taxon>Microbacteriaceae</taxon>
        <taxon>Cryobacterium</taxon>
    </lineage>
</organism>
<dbReference type="GO" id="GO:0005737">
    <property type="term" value="C:cytoplasm"/>
    <property type="evidence" value="ECO:0007669"/>
    <property type="project" value="UniProtKB-SubCell"/>
</dbReference>
<proteinExistence type="inferred from homology"/>
<dbReference type="PANTHER" id="PTHR10815:SF5">
    <property type="entry name" value="METHYLATED-DNA--PROTEIN-CYSTEINE METHYLTRANSFERASE"/>
    <property type="match status" value="1"/>
</dbReference>
<dbReference type="SUPFAM" id="SSF53155">
    <property type="entry name" value="Methylated DNA-protein cysteine methyltransferase domain"/>
    <property type="match status" value="1"/>
</dbReference>
<dbReference type="GO" id="GO:0006307">
    <property type="term" value="P:DNA alkylation repair"/>
    <property type="evidence" value="ECO:0007669"/>
    <property type="project" value="UniProtKB-UniRule"/>
</dbReference>
<sequence length="166" mass="17480">MTSTATSLIRVSSPLGRLELTSDEEQILSLSIERGGHLPLDGAPEVHSPVLDEAARQLGEYFAGRRTAFDLPVRLAGGTEFQQAVWNRLAQIGFGEFLSYGELGLEIGRPGSGRAIGGAVGANPVPIIIACHRVLASNGRITGYSGGNGIPTKVWLLDHEGIGHVA</sequence>
<reference evidence="11 12" key="1">
    <citation type="submission" date="2016-10" db="EMBL/GenBank/DDBJ databases">
        <authorList>
            <person name="de Groot N.N."/>
        </authorList>
    </citation>
    <scope>NUCLEOTIDE SEQUENCE [LARGE SCALE GENOMIC DNA]</scope>
    <source>
        <strain evidence="11 12">CGMCC 1.5382</strain>
    </source>
</reference>
<comment type="catalytic activity">
    <reaction evidence="7 8">
        <text>a 6-O-methyl-2'-deoxyguanosine in DNA + L-cysteinyl-[protein] = S-methyl-L-cysteinyl-[protein] + a 2'-deoxyguanosine in DNA</text>
        <dbReference type="Rhea" id="RHEA:24000"/>
        <dbReference type="Rhea" id="RHEA-COMP:10131"/>
        <dbReference type="Rhea" id="RHEA-COMP:10132"/>
        <dbReference type="Rhea" id="RHEA-COMP:11367"/>
        <dbReference type="Rhea" id="RHEA-COMP:11368"/>
        <dbReference type="ChEBI" id="CHEBI:29950"/>
        <dbReference type="ChEBI" id="CHEBI:82612"/>
        <dbReference type="ChEBI" id="CHEBI:85445"/>
        <dbReference type="ChEBI" id="CHEBI:85448"/>
        <dbReference type="EC" id="2.1.1.63"/>
    </reaction>
</comment>
<dbReference type="InterPro" id="IPR023546">
    <property type="entry name" value="MGMT"/>
</dbReference>
<keyword evidence="8" id="KW-0963">Cytoplasm</keyword>
<dbReference type="EC" id="2.1.1.63" evidence="8"/>
<dbReference type="InterPro" id="IPR036217">
    <property type="entry name" value="MethylDNA_cys_MeTrfase_DNAb"/>
</dbReference>
<accession>A0A1G8YY10</accession>
<gene>
    <name evidence="11" type="ORF">SAMN05216282_102307</name>
</gene>
<dbReference type="AlphaFoldDB" id="A0A1G8YY10"/>
<evidence type="ECO:0000256" key="4">
    <source>
        <dbReference type="ARBA" id="ARBA00022679"/>
    </source>
</evidence>
<feature type="active site" description="Nucleophile; methyl group acceptor" evidence="8">
    <location>
        <position position="131"/>
    </location>
</feature>
<keyword evidence="3 8" id="KW-0489">Methyltransferase</keyword>
<comment type="catalytic activity">
    <reaction evidence="1 8">
        <text>a 4-O-methyl-thymidine in DNA + L-cysteinyl-[protein] = a thymidine in DNA + S-methyl-L-cysteinyl-[protein]</text>
        <dbReference type="Rhea" id="RHEA:53428"/>
        <dbReference type="Rhea" id="RHEA-COMP:10131"/>
        <dbReference type="Rhea" id="RHEA-COMP:10132"/>
        <dbReference type="Rhea" id="RHEA-COMP:13555"/>
        <dbReference type="Rhea" id="RHEA-COMP:13556"/>
        <dbReference type="ChEBI" id="CHEBI:29950"/>
        <dbReference type="ChEBI" id="CHEBI:82612"/>
        <dbReference type="ChEBI" id="CHEBI:137386"/>
        <dbReference type="ChEBI" id="CHEBI:137387"/>
        <dbReference type="EC" id="2.1.1.63"/>
    </reaction>
</comment>
<evidence type="ECO:0000259" key="10">
    <source>
        <dbReference type="Pfam" id="PF02870"/>
    </source>
</evidence>
<dbReference type="Pfam" id="PF01035">
    <property type="entry name" value="DNA_binding_1"/>
    <property type="match status" value="1"/>
</dbReference>
<protein>
    <recommendedName>
        <fullName evidence="8">Methylated-DNA--protein-cysteine methyltransferase</fullName>
        <ecNumber evidence="8">2.1.1.63</ecNumber>
    </recommendedName>
    <alternativeName>
        <fullName evidence="8">6-O-methylguanine-DNA methyltransferase</fullName>
        <shortName evidence="8">MGMT</shortName>
    </alternativeName>
    <alternativeName>
        <fullName evidence="8">O-6-methylguanine-DNA-alkyltransferase</fullName>
    </alternativeName>
</protein>
<dbReference type="EMBL" id="FNFU01000002">
    <property type="protein sequence ID" value="SDK06860.1"/>
    <property type="molecule type" value="Genomic_DNA"/>
</dbReference>
<evidence type="ECO:0000256" key="6">
    <source>
        <dbReference type="ARBA" id="ARBA00023204"/>
    </source>
</evidence>
<evidence type="ECO:0000256" key="3">
    <source>
        <dbReference type="ARBA" id="ARBA00022603"/>
    </source>
</evidence>
<dbReference type="Pfam" id="PF02870">
    <property type="entry name" value="Methyltransf_1N"/>
    <property type="match status" value="1"/>
</dbReference>
<dbReference type="HAMAP" id="MF_00772">
    <property type="entry name" value="OGT"/>
    <property type="match status" value="1"/>
</dbReference>
<dbReference type="GO" id="GO:0032259">
    <property type="term" value="P:methylation"/>
    <property type="evidence" value="ECO:0007669"/>
    <property type="project" value="UniProtKB-KW"/>
</dbReference>
<dbReference type="InterPro" id="IPR008332">
    <property type="entry name" value="MethylG_MeTrfase_N"/>
</dbReference>
<dbReference type="CDD" id="cd06445">
    <property type="entry name" value="ATase"/>
    <property type="match status" value="1"/>
</dbReference>
<evidence type="ECO:0000256" key="5">
    <source>
        <dbReference type="ARBA" id="ARBA00022763"/>
    </source>
</evidence>
<dbReference type="OrthoDB" id="9802228at2"/>
<dbReference type="GO" id="GO:0003908">
    <property type="term" value="F:methylated-DNA-[protein]-cysteine S-methyltransferase activity"/>
    <property type="evidence" value="ECO:0007669"/>
    <property type="project" value="UniProtKB-UniRule"/>
</dbReference>
<evidence type="ECO:0000256" key="1">
    <source>
        <dbReference type="ARBA" id="ARBA00001286"/>
    </source>
</evidence>
<comment type="subcellular location">
    <subcellularLocation>
        <location evidence="8">Cytoplasm</location>
    </subcellularLocation>
</comment>
<comment type="function">
    <text evidence="8">Involved in the cellular defense against the biological effects of O6-methylguanine (O6-MeG) and O4-methylthymine (O4-MeT) in DNA. Repairs the methylated nucleobase in DNA by stoichiometrically transferring the methyl group to a cysteine residue in the enzyme. This is a suicide reaction: the enzyme is irreversibly inactivated.</text>
</comment>
<keyword evidence="12" id="KW-1185">Reference proteome</keyword>
<comment type="miscellaneous">
    <text evidence="8">This enzyme catalyzes only one turnover and therefore is not strictly catalytic. According to one definition, an enzyme is a biocatalyst that acts repeatedly and over many reaction cycles.</text>
</comment>
<name>A0A1G8YY10_9MICO</name>
<dbReference type="FunFam" id="1.10.10.10:FF:000214">
    <property type="entry name" value="Methylated-DNA--protein-cysteine methyltransferase"/>
    <property type="match status" value="1"/>
</dbReference>
<dbReference type="STRING" id="386301.SAMN05216282_102307"/>
<dbReference type="InterPro" id="IPR014048">
    <property type="entry name" value="MethylDNA_cys_MeTrfase_DNA-bd"/>
</dbReference>
<keyword evidence="4 8" id="KW-0808">Transferase</keyword>
<evidence type="ECO:0000256" key="7">
    <source>
        <dbReference type="ARBA" id="ARBA00049348"/>
    </source>
</evidence>
<evidence type="ECO:0000259" key="9">
    <source>
        <dbReference type="Pfam" id="PF01035"/>
    </source>
</evidence>